<comment type="caution">
    <text evidence="1">The sequence shown here is derived from an EMBL/GenBank/DDBJ whole genome shotgun (WGS) entry which is preliminary data.</text>
</comment>
<name>A0A5B7FAQ3_PORTR</name>
<organism evidence="1 2">
    <name type="scientific">Portunus trituberculatus</name>
    <name type="common">Swimming crab</name>
    <name type="synonym">Neptunus trituberculatus</name>
    <dbReference type="NCBI Taxonomy" id="210409"/>
    <lineage>
        <taxon>Eukaryota</taxon>
        <taxon>Metazoa</taxon>
        <taxon>Ecdysozoa</taxon>
        <taxon>Arthropoda</taxon>
        <taxon>Crustacea</taxon>
        <taxon>Multicrustacea</taxon>
        <taxon>Malacostraca</taxon>
        <taxon>Eumalacostraca</taxon>
        <taxon>Eucarida</taxon>
        <taxon>Decapoda</taxon>
        <taxon>Pleocyemata</taxon>
        <taxon>Brachyura</taxon>
        <taxon>Eubrachyura</taxon>
        <taxon>Portunoidea</taxon>
        <taxon>Portunidae</taxon>
        <taxon>Portuninae</taxon>
        <taxon>Portunus</taxon>
    </lineage>
</organism>
<reference evidence="1 2" key="1">
    <citation type="submission" date="2019-05" db="EMBL/GenBank/DDBJ databases">
        <title>Another draft genome of Portunus trituberculatus and its Hox gene families provides insights of decapod evolution.</title>
        <authorList>
            <person name="Jeong J.-H."/>
            <person name="Song I."/>
            <person name="Kim S."/>
            <person name="Choi T."/>
            <person name="Kim D."/>
            <person name="Ryu S."/>
            <person name="Kim W."/>
        </authorList>
    </citation>
    <scope>NUCLEOTIDE SEQUENCE [LARGE SCALE GENOMIC DNA]</scope>
    <source>
        <tissue evidence="1">Muscle</tissue>
    </source>
</reference>
<sequence length="66" mass="7031">MRCGASSGQEGRGDNSGGFSMRAESLSLTCAGREGFTEDILSDKFTGRDLFVAVDNAASQYCLEQE</sequence>
<evidence type="ECO:0000313" key="2">
    <source>
        <dbReference type="Proteomes" id="UP000324222"/>
    </source>
</evidence>
<dbReference type="EMBL" id="VSRR010005340">
    <property type="protein sequence ID" value="MPC42193.1"/>
    <property type="molecule type" value="Genomic_DNA"/>
</dbReference>
<dbReference type="AlphaFoldDB" id="A0A5B7FAQ3"/>
<dbReference type="Proteomes" id="UP000324222">
    <property type="component" value="Unassembled WGS sequence"/>
</dbReference>
<keyword evidence="2" id="KW-1185">Reference proteome</keyword>
<gene>
    <name evidence="1" type="ORF">E2C01_035808</name>
</gene>
<proteinExistence type="predicted"/>
<accession>A0A5B7FAQ3</accession>
<protein>
    <submittedName>
        <fullName evidence="1">Uncharacterized protein</fullName>
    </submittedName>
</protein>
<evidence type="ECO:0000313" key="1">
    <source>
        <dbReference type="EMBL" id="MPC42193.1"/>
    </source>
</evidence>